<dbReference type="InParanoid" id="A0A6G9ICC5"/>
<dbReference type="Proteomes" id="UP000501168">
    <property type="component" value="Chromosome"/>
</dbReference>
<reference evidence="6 7" key="1">
    <citation type="submission" date="2020-03" db="EMBL/GenBank/DDBJ databases">
        <title>Complete genome sequence of Orbus sp. IPMB12 (BCRC 80908).</title>
        <authorList>
            <person name="Lo W.-S."/>
            <person name="Chang T.-H."/>
            <person name="Kuo C.-H."/>
        </authorList>
    </citation>
    <scope>NUCLEOTIDE SEQUENCE [LARGE SCALE GENOMIC DNA]</scope>
    <source>
        <strain evidence="6 7">IPMB12</strain>
    </source>
</reference>
<dbReference type="CDD" id="cd00408">
    <property type="entry name" value="DHDPS-like"/>
    <property type="match status" value="1"/>
</dbReference>
<evidence type="ECO:0000256" key="1">
    <source>
        <dbReference type="ARBA" id="ARBA00007592"/>
    </source>
</evidence>
<organism evidence="6 7">
    <name type="scientific">Zophobihabitans entericus</name>
    <dbReference type="NCBI Taxonomy" id="1635327"/>
    <lineage>
        <taxon>Bacteria</taxon>
        <taxon>Pseudomonadati</taxon>
        <taxon>Pseudomonadota</taxon>
        <taxon>Gammaproteobacteria</taxon>
        <taxon>Orbales</taxon>
        <taxon>Orbaceae</taxon>
        <taxon>Zophobihabitans</taxon>
    </lineage>
</organism>
<name>A0A6G9ICC5_9GAMM</name>
<dbReference type="KEGG" id="orb:IPMB12_09380"/>
<keyword evidence="3" id="KW-0704">Schiff base</keyword>
<evidence type="ECO:0000256" key="2">
    <source>
        <dbReference type="ARBA" id="ARBA00023239"/>
    </source>
</evidence>
<gene>
    <name evidence="6" type="ORF">IPMB12_09380</name>
</gene>
<evidence type="ECO:0000256" key="4">
    <source>
        <dbReference type="PIRNR" id="PIRNR001365"/>
    </source>
</evidence>
<dbReference type="PANTHER" id="PTHR12128">
    <property type="entry name" value="DIHYDRODIPICOLINATE SYNTHASE"/>
    <property type="match status" value="1"/>
</dbReference>
<dbReference type="PROSITE" id="PS00666">
    <property type="entry name" value="DHDPS_2"/>
    <property type="match status" value="1"/>
</dbReference>
<dbReference type="Gene3D" id="3.20.20.70">
    <property type="entry name" value="Aldolase class I"/>
    <property type="match status" value="1"/>
</dbReference>
<comment type="similarity">
    <text evidence="1 4">Belongs to the DapA family.</text>
</comment>
<dbReference type="InterPro" id="IPR013785">
    <property type="entry name" value="Aldolase_TIM"/>
</dbReference>
<dbReference type="PRINTS" id="PR00146">
    <property type="entry name" value="DHPICSNTHASE"/>
</dbReference>
<keyword evidence="2 4" id="KW-0456">Lyase</keyword>
<dbReference type="PIRSF" id="PIRSF001365">
    <property type="entry name" value="DHDPS"/>
    <property type="match status" value="1"/>
</dbReference>
<dbReference type="GO" id="GO:0044281">
    <property type="term" value="P:small molecule metabolic process"/>
    <property type="evidence" value="ECO:0007669"/>
    <property type="project" value="UniProtKB-ARBA"/>
</dbReference>
<evidence type="ECO:0000313" key="6">
    <source>
        <dbReference type="EMBL" id="QIQ21873.1"/>
    </source>
</evidence>
<accession>A0A6G9ICC5</accession>
<dbReference type="InterPro" id="IPR002220">
    <property type="entry name" value="DapA-like"/>
</dbReference>
<proteinExistence type="inferred from homology"/>
<protein>
    <submittedName>
        <fullName evidence="6">Dihydrodipicolinate synthase family protein</fullName>
    </submittedName>
</protein>
<dbReference type="InterPro" id="IPR020625">
    <property type="entry name" value="Schiff_base-form_aldolases_AS"/>
</dbReference>
<evidence type="ECO:0000256" key="3">
    <source>
        <dbReference type="ARBA" id="ARBA00023270"/>
    </source>
</evidence>
<feature type="active site" description="Schiff-base intermediate with substrate" evidence="5">
    <location>
        <position position="167"/>
    </location>
</feature>
<dbReference type="AlphaFoldDB" id="A0A6G9ICC5"/>
<evidence type="ECO:0000256" key="5">
    <source>
        <dbReference type="PIRSR" id="PIRSR001365-1"/>
    </source>
</evidence>
<sequence>MSTKAKIDYTGAVCPSIIPFTPDNKIDFHGLEKHFARLTDSGITGILLMGTIGEFVNLSMEERLSLIKEAHKMTDLPVIAHVSTTVIDDMVRLADAAFETGYDSVMALPPYYYAQTANQLFEYYMHLDSRFQGNWFIYNFPARTGCDVDAALATKLIQHCPKFIGIKDTVDCSSHTRAIVRATKPLRDDFCVWGGFDEYFVPNLMNGGGGVLSGLNNVVPELFAQIFKSYKANNLSDVAELHKEIGRLSSIYTIGDDFVTTIKTTVSRKFGYMEPNSRNFGGKLNAEQIKAVDKLFNL</sequence>
<evidence type="ECO:0000313" key="7">
    <source>
        <dbReference type="Proteomes" id="UP000501168"/>
    </source>
</evidence>
<dbReference type="PANTHER" id="PTHR12128:SF66">
    <property type="entry name" value="4-HYDROXY-2-OXOGLUTARATE ALDOLASE, MITOCHONDRIAL"/>
    <property type="match status" value="1"/>
</dbReference>
<feature type="active site" description="Proton donor/acceptor" evidence="5">
    <location>
        <position position="138"/>
    </location>
</feature>
<keyword evidence="7" id="KW-1185">Reference proteome</keyword>
<dbReference type="SUPFAM" id="SSF51569">
    <property type="entry name" value="Aldolase"/>
    <property type="match status" value="1"/>
</dbReference>
<dbReference type="RefSeq" id="WP_166917095.1">
    <property type="nucleotide sequence ID" value="NZ_CP050253.1"/>
</dbReference>
<dbReference type="GO" id="GO:0008840">
    <property type="term" value="F:4-hydroxy-tetrahydrodipicolinate synthase activity"/>
    <property type="evidence" value="ECO:0007669"/>
    <property type="project" value="TreeGrafter"/>
</dbReference>
<dbReference type="SMART" id="SM01130">
    <property type="entry name" value="DHDPS"/>
    <property type="match status" value="1"/>
</dbReference>
<dbReference type="Pfam" id="PF00701">
    <property type="entry name" value="DHDPS"/>
    <property type="match status" value="1"/>
</dbReference>
<dbReference type="FunCoup" id="A0A6G9ICC5">
    <property type="interactions" value="336"/>
</dbReference>
<dbReference type="EMBL" id="CP050253">
    <property type="protein sequence ID" value="QIQ21873.1"/>
    <property type="molecule type" value="Genomic_DNA"/>
</dbReference>